<dbReference type="GO" id="GO:0005384">
    <property type="term" value="F:manganese ion transmembrane transporter activity"/>
    <property type="evidence" value="ECO:0007669"/>
    <property type="project" value="InterPro"/>
</dbReference>
<name>A0A021W1A7_9CELL</name>
<comment type="caution">
    <text evidence="7">The sequence shown here is derived from an EMBL/GenBank/DDBJ whole genome shotgun (WGS) entry which is preliminary data.</text>
</comment>
<evidence type="ECO:0008006" key="9">
    <source>
        <dbReference type="Google" id="ProtNLM"/>
    </source>
</evidence>
<proteinExistence type="predicted"/>
<evidence type="ECO:0000256" key="6">
    <source>
        <dbReference type="SAM" id="Phobius"/>
    </source>
</evidence>
<reference evidence="7 8" key="1">
    <citation type="submission" date="2014-01" db="EMBL/GenBank/DDBJ databases">
        <title>Actinotalea ferrariae CF5-4.</title>
        <authorList>
            <person name="Chen F."/>
            <person name="Li Y."/>
            <person name="Wang G."/>
        </authorList>
    </citation>
    <scope>NUCLEOTIDE SEQUENCE [LARGE SCALE GENOMIC DNA]</scope>
    <source>
        <strain evidence="7 8">CF5-4</strain>
    </source>
</reference>
<keyword evidence="2 6" id="KW-0812">Transmembrane</keyword>
<evidence type="ECO:0000256" key="2">
    <source>
        <dbReference type="ARBA" id="ARBA00022692"/>
    </source>
</evidence>
<gene>
    <name evidence="7" type="ORF">N866_13065</name>
</gene>
<feature type="region of interest" description="Disordered" evidence="5">
    <location>
        <begin position="1"/>
        <end position="42"/>
    </location>
</feature>
<dbReference type="CDD" id="cd02432">
    <property type="entry name" value="Nodulin-21_like_1"/>
    <property type="match status" value="1"/>
</dbReference>
<feature type="transmembrane region" description="Helical" evidence="6">
    <location>
        <begin position="210"/>
        <end position="231"/>
    </location>
</feature>
<sequence>MDGSARHVPATASPAPAAPAPAAPVAATTAQDVPAGAPPGGNGLKSRLNWLRAGVLGANDGIISTAGLVVGVAAATTDKDAILIAGVAALTAGAVSMALGEYVSVSSARDTEKALIAEEKRELEADPAGELEQLAGLYRAKGLSAETAHRVAEELSEIDPVRAHLDVEHNLDEEDLTNPWHAALASAIAFVLGAALPLLAVILASEATRIPVTFVAVLVALVLTGSLSAWFGRAHRLRAVLRLLVGGAVAMGATFGIGALLGATVVP</sequence>
<evidence type="ECO:0000256" key="3">
    <source>
        <dbReference type="ARBA" id="ARBA00022989"/>
    </source>
</evidence>
<dbReference type="AlphaFoldDB" id="A0A021W1A7"/>
<keyword evidence="3 6" id="KW-1133">Transmembrane helix</keyword>
<feature type="compositionally biased region" description="Low complexity" evidence="5">
    <location>
        <begin position="23"/>
        <end position="35"/>
    </location>
</feature>
<evidence type="ECO:0000313" key="8">
    <source>
        <dbReference type="Proteomes" id="UP000019753"/>
    </source>
</evidence>
<dbReference type="EMBL" id="AXCW01000004">
    <property type="protein sequence ID" value="EYR65112.1"/>
    <property type="molecule type" value="Genomic_DNA"/>
</dbReference>
<dbReference type="Proteomes" id="UP000019753">
    <property type="component" value="Unassembled WGS sequence"/>
</dbReference>
<evidence type="ECO:0000256" key="1">
    <source>
        <dbReference type="ARBA" id="ARBA00004127"/>
    </source>
</evidence>
<accession>A0A021W1A7</accession>
<dbReference type="InterPro" id="IPR008217">
    <property type="entry name" value="Ccc1_fam"/>
</dbReference>
<feature type="transmembrane region" description="Helical" evidence="6">
    <location>
        <begin position="53"/>
        <end position="75"/>
    </location>
</feature>
<keyword evidence="8" id="KW-1185">Reference proteome</keyword>
<organism evidence="7 8">
    <name type="scientific">Actinotalea ferrariae CF5-4</name>
    <dbReference type="NCBI Taxonomy" id="948458"/>
    <lineage>
        <taxon>Bacteria</taxon>
        <taxon>Bacillati</taxon>
        <taxon>Actinomycetota</taxon>
        <taxon>Actinomycetes</taxon>
        <taxon>Micrococcales</taxon>
        <taxon>Cellulomonadaceae</taxon>
        <taxon>Actinotalea</taxon>
    </lineage>
</organism>
<evidence type="ECO:0000313" key="7">
    <source>
        <dbReference type="EMBL" id="EYR65112.1"/>
    </source>
</evidence>
<dbReference type="OrthoDB" id="188924at2"/>
<keyword evidence="4 6" id="KW-0472">Membrane</keyword>
<evidence type="ECO:0000256" key="4">
    <source>
        <dbReference type="ARBA" id="ARBA00023136"/>
    </source>
</evidence>
<protein>
    <recommendedName>
        <fullName evidence="9">VIT family protein</fullName>
    </recommendedName>
</protein>
<dbReference type="RefSeq" id="WP_081802205.1">
    <property type="nucleotide sequence ID" value="NZ_AXCW01000004.1"/>
</dbReference>
<evidence type="ECO:0000256" key="5">
    <source>
        <dbReference type="SAM" id="MobiDB-lite"/>
    </source>
</evidence>
<dbReference type="GO" id="GO:0012505">
    <property type="term" value="C:endomembrane system"/>
    <property type="evidence" value="ECO:0007669"/>
    <property type="project" value="UniProtKB-SubCell"/>
</dbReference>
<dbReference type="PANTHER" id="PTHR31851">
    <property type="entry name" value="FE(2+)/MN(2+) TRANSPORTER PCL1"/>
    <property type="match status" value="1"/>
</dbReference>
<comment type="subcellular location">
    <subcellularLocation>
        <location evidence="1">Endomembrane system</location>
        <topology evidence="1">Multi-pass membrane protein</topology>
    </subcellularLocation>
</comment>
<dbReference type="Pfam" id="PF01988">
    <property type="entry name" value="VIT1"/>
    <property type="match status" value="1"/>
</dbReference>
<feature type="transmembrane region" description="Helical" evidence="6">
    <location>
        <begin position="243"/>
        <end position="266"/>
    </location>
</feature>
<feature type="transmembrane region" description="Helical" evidence="6">
    <location>
        <begin position="81"/>
        <end position="103"/>
    </location>
</feature>
<dbReference type="GO" id="GO:0030026">
    <property type="term" value="P:intracellular manganese ion homeostasis"/>
    <property type="evidence" value="ECO:0007669"/>
    <property type="project" value="InterPro"/>
</dbReference>
<feature type="transmembrane region" description="Helical" evidence="6">
    <location>
        <begin position="182"/>
        <end position="204"/>
    </location>
</feature>